<dbReference type="Pfam" id="PF05163">
    <property type="entry name" value="DinB"/>
    <property type="match status" value="1"/>
</dbReference>
<dbReference type="AlphaFoldDB" id="A0A1I5C571"/>
<dbReference type="InterPro" id="IPR034660">
    <property type="entry name" value="DinB/YfiT-like"/>
</dbReference>
<evidence type="ECO:0000256" key="1">
    <source>
        <dbReference type="ARBA" id="ARBA00008635"/>
    </source>
</evidence>
<dbReference type="STRING" id="287099.SAMN05660413_02718"/>
<reference evidence="4 5" key="1">
    <citation type="submission" date="2016-10" db="EMBL/GenBank/DDBJ databases">
        <authorList>
            <person name="de Groot N.N."/>
        </authorList>
    </citation>
    <scope>NUCLEOTIDE SEQUENCE [LARGE SCALE GENOMIC DNA]</scope>
    <source>
        <strain evidence="4 5">DSM 17794</strain>
    </source>
</reference>
<dbReference type="Gene3D" id="1.20.120.450">
    <property type="entry name" value="dinb family like domain"/>
    <property type="match status" value="1"/>
</dbReference>
<sequence>MELQKCLISELQHEVVLTEKFLKRIPQDKMDWRPHPKSMSIRQLANHLAEIPSWITATMEMDEMDMEGYKPPDFGEIEEILEVLRNNTAEAEAALKKPDSAFEENWKMVQEGKTLMDMPKFNVLRMMVLNQIPHHRAQLGVYFRLLDIPVPATYGPSADEQ</sequence>
<evidence type="ECO:0000313" key="5">
    <source>
        <dbReference type="Proteomes" id="UP000199153"/>
    </source>
</evidence>
<evidence type="ECO:0000256" key="2">
    <source>
        <dbReference type="ARBA" id="ARBA00022723"/>
    </source>
</evidence>
<evidence type="ECO:0000313" key="4">
    <source>
        <dbReference type="EMBL" id="SFN82128.1"/>
    </source>
</evidence>
<dbReference type="SUPFAM" id="SSF109854">
    <property type="entry name" value="DinB/YfiT-like putative metalloenzymes"/>
    <property type="match status" value="1"/>
</dbReference>
<keyword evidence="5" id="KW-1185">Reference proteome</keyword>
<protein>
    <submittedName>
        <fullName evidence="4">Uncharacterized damage-inducible protein DinB (Forms a four-helix bundle)</fullName>
    </submittedName>
</protein>
<dbReference type="GO" id="GO:0046872">
    <property type="term" value="F:metal ion binding"/>
    <property type="evidence" value="ECO:0007669"/>
    <property type="project" value="UniProtKB-KW"/>
</dbReference>
<feature type="binding site" evidence="3">
    <location>
        <position position="135"/>
    </location>
    <ligand>
        <name>a divalent metal cation</name>
        <dbReference type="ChEBI" id="CHEBI:60240"/>
    </ligand>
</feature>
<proteinExistence type="inferred from homology"/>
<dbReference type="Proteomes" id="UP000199153">
    <property type="component" value="Unassembled WGS sequence"/>
</dbReference>
<dbReference type="RefSeq" id="WP_093410635.1">
    <property type="nucleotide sequence ID" value="NZ_FOVL01000019.1"/>
</dbReference>
<accession>A0A1I5C571</accession>
<keyword evidence="2 3" id="KW-0479">Metal-binding</keyword>
<organism evidence="4 5">
    <name type="scientific">Salegentibacter flavus</name>
    <dbReference type="NCBI Taxonomy" id="287099"/>
    <lineage>
        <taxon>Bacteria</taxon>
        <taxon>Pseudomonadati</taxon>
        <taxon>Bacteroidota</taxon>
        <taxon>Flavobacteriia</taxon>
        <taxon>Flavobacteriales</taxon>
        <taxon>Flavobacteriaceae</taxon>
        <taxon>Salegentibacter</taxon>
    </lineage>
</organism>
<feature type="binding site" evidence="3">
    <location>
        <position position="47"/>
    </location>
    <ligand>
        <name>a divalent metal cation</name>
        <dbReference type="ChEBI" id="CHEBI:60240"/>
    </ligand>
</feature>
<dbReference type="OrthoDB" id="119432at2"/>
<dbReference type="EMBL" id="FOVL01000019">
    <property type="protein sequence ID" value="SFN82128.1"/>
    <property type="molecule type" value="Genomic_DNA"/>
</dbReference>
<comment type="similarity">
    <text evidence="1">Belongs to the DinB family.</text>
</comment>
<name>A0A1I5C571_9FLAO</name>
<evidence type="ECO:0000256" key="3">
    <source>
        <dbReference type="PIRSR" id="PIRSR607837-1"/>
    </source>
</evidence>
<dbReference type="InterPro" id="IPR007837">
    <property type="entry name" value="DinB"/>
</dbReference>
<gene>
    <name evidence="4" type="ORF">SAMN05660413_02718</name>
</gene>